<comment type="caution">
    <text evidence="3">The sequence shown here is derived from an EMBL/GenBank/DDBJ whole genome shotgun (WGS) entry which is preliminary data.</text>
</comment>
<keyword evidence="4" id="KW-1185">Reference proteome</keyword>
<reference evidence="3" key="1">
    <citation type="submission" date="2022-10" db="EMBL/GenBank/DDBJ databases">
        <title>Luteolibacter sp. GHJ8, whole genome shotgun sequencing project.</title>
        <authorList>
            <person name="Zhao G."/>
            <person name="Shen L."/>
        </authorList>
    </citation>
    <scope>NUCLEOTIDE SEQUENCE</scope>
    <source>
        <strain evidence="3">GHJ8</strain>
    </source>
</reference>
<dbReference type="RefSeq" id="WP_264514441.1">
    <property type="nucleotide sequence ID" value="NZ_JAPDDR010000007.1"/>
</dbReference>
<dbReference type="Pfam" id="PF07589">
    <property type="entry name" value="PEP-CTERM"/>
    <property type="match status" value="1"/>
</dbReference>
<dbReference type="EMBL" id="JAPDDR010000007">
    <property type="protein sequence ID" value="MCW1914905.1"/>
    <property type="molecule type" value="Genomic_DNA"/>
</dbReference>
<protein>
    <submittedName>
        <fullName evidence="3">PEP-CTERM sorting domain-containing protein</fullName>
    </submittedName>
</protein>
<gene>
    <name evidence="3" type="ORF">OJ996_15055</name>
</gene>
<evidence type="ECO:0000259" key="2">
    <source>
        <dbReference type="Pfam" id="PF07589"/>
    </source>
</evidence>
<dbReference type="NCBIfam" id="TIGR02595">
    <property type="entry name" value="PEP_CTERM"/>
    <property type="match status" value="1"/>
</dbReference>
<dbReference type="InterPro" id="IPR013424">
    <property type="entry name" value="Ice-binding_C"/>
</dbReference>
<accession>A0ABT3G4X4</accession>
<evidence type="ECO:0000256" key="1">
    <source>
        <dbReference type="SAM" id="SignalP"/>
    </source>
</evidence>
<name>A0ABT3G4X4_9BACT</name>
<proteinExistence type="predicted"/>
<dbReference type="Proteomes" id="UP001165653">
    <property type="component" value="Unassembled WGS sequence"/>
</dbReference>
<keyword evidence="1" id="KW-0732">Signal</keyword>
<feature type="signal peptide" evidence="1">
    <location>
        <begin position="1"/>
        <end position="23"/>
    </location>
</feature>
<evidence type="ECO:0000313" key="3">
    <source>
        <dbReference type="EMBL" id="MCW1914905.1"/>
    </source>
</evidence>
<organism evidence="3 4">
    <name type="scientific">Luteolibacter rhizosphaerae</name>
    <dbReference type="NCBI Taxonomy" id="2989719"/>
    <lineage>
        <taxon>Bacteria</taxon>
        <taxon>Pseudomonadati</taxon>
        <taxon>Verrucomicrobiota</taxon>
        <taxon>Verrucomicrobiia</taxon>
        <taxon>Verrucomicrobiales</taxon>
        <taxon>Verrucomicrobiaceae</taxon>
        <taxon>Luteolibacter</taxon>
    </lineage>
</organism>
<feature type="domain" description="Ice-binding protein C-terminal" evidence="2">
    <location>
        <begin position="176"/>
        <end position="197"/>
    </location>
</feature>
<feature type="chain" id="PRO_5045603209" evidence="1">
    <location>
        <begin position="24"/>
        <end position="199"/>
    </location>
</feature>
<sequence length="199" mass="20526">MKTTSILGLLAAGLFAASGSADAAIVYSGVVNLSIPTNFDGIYIDIDGMSSSTTETAGWDINPFFGGSVISTSVDFHPVADGVLNTSSILRLDEGVEINGALVFAGSPGGSSTHMGPGTSQFQEGVEGYIGFSFTTNDSDGPYFGWLLIEVTANNPGGVVTGWAFEDTGAPILTGAVPEPSSLLLFGLAPLLLRRRRRA</sequence>
<evidence type="ECO:0000313" key="4">
    <source>
        <dbReference type="Proteomes" id="UP001165653"/>
    </source>
</evidence>